<evidence type="ECO:0000313" key="3">
    <source>
        <dbReference type="EMBL" id="SCL17474.1"/>
    </source>
</evidence>
<dbReference type="InterPro" id="IPR043803">
    <property type="entry name" value="DUF5872"/>
</dbReference>
<organism evidence="3 4">
    <name type="scientific">Micromonospora inyonensis</name>
    <dbReference type="NCBI Taxonomy" id="47866"/>
    <lineage>
        <taxon>Bacteria</taxon>
        <taxon>Bacillati</taxon>
        <taxon>Actinomycetota</taxon>
        <taxon>Actinomycetes</taxon>
        <taxon>Micromonosporales</taxon>
        <taxon>Micromonosporaceae</taxon>
        <taxon>Micromonospora</taxon>
    </lineage>
</organism>
<evidence type="ECO:0000313" key="4">
    <source>
        <dbReference type="Proteomes" id="UP000198906"/>
    </source>
</evidence>
<dbReference type="AlphaFoldDB" id="A0A1C6RJX0"/>
<reference evidence="4" key="1">
    <citation type="submission" date="2016-06" db="EMBL/GenBank/DDBJ databases">
        <authorList>
            <person name="Varghese N."/>
        </authorList>
    </citation>
    <scope>NUCLEOTIDE SEQUENCE [LARGE SCALE GENOMIC DNA]</scope>
    <source>
        <strain evidence="4">DSM 46123</strain>
    </source>
</reference>
<keyword evidence="4" id="KW-1185">Reference proteome</keyword>
<dbReference type="EMBL" id="FMHU01000001">
    <property type="protein sequence ID" value="SCL17474.1"/>
    <property type="molecule type" value="Genomic_DNA"/>
</dbReference>
<feature type="compositionally biased region" description="Basic and acidic residues" evidence="1">
    <location>
        <begin position="51"/>
        <end position="69"/>
    </location>
</feature>
<dbReference type="Proteomes" id="UP000198906">
    <property type="component" value="Unassembled WGS sequence"/>
</dbReference>
<dbReference type="Pfam" id="PF19197">
    <property type="entry name" value="DUF5872"/>
    <property type="match status" value="1"/>
</dbReference>
<protein>
    <recommendedName>
        <fullName evidence="2">DUF5872 domain-containing protein</fullName>
    </recommendedName>
</protein>
<dbReference type="RefSeq" id="WP_091455870.1">
    <property type="nucleotide sequence ID" value="NZ_FMHU01000001.1"/>
</dbReference>
<feature type="domain" description="DUF5872" evidence="2">
    <location>
        <begin position="7"/>
        <end position="95"/>
    </location>
</feature>
<sequence>MARYTKPELREQIKEEIKASDRGGRRGQWSARKSQLLTKEYQKRGGGYQGPRDERQRSLRRWGAEEWQTKEGSAQARQNGETSRYLPKRAWERLSAEERRATDTRKRKASRSGQQYVGNTGPARRARKEVTAPERLSDLTVAEAGKLVRGLDTRQLRTELRRERGGRARKTLIRRIESELNRR</sequence>
<accession>A0A1C6RJX0</accession>
<feature type="region of interest" description="Disordered" evidence="1">
    <location>
        <begin position="16"/>
        <end position="134"/>
    </location>
</feature>
<proteinExistence type="predicted"/>
<gene>
    <name evidence="3" type="ORF">GA0074694_2017</name>
</gene>
<dbReference type="STRING" id="47866.GA0074694_2017"/>
<evidence type="ECO:0000259" key="2">
    <source>
        <dbReference type="Pfam" id="PF19197"/>
    </source>
</evidence>
<feature type="compositionally biased region" description="Basic and acidic residues" evidence="1">
    <location>
        <begin position="89"/>
        <end position="104"/>
    </location>
</feature>
<evidence type="ECO:0000256" key="1">
    <source>
        <dbReference type="SAM" id="MobiDB-lite"/>
    </source>
</evidence>
<name>A0A1C6RJX0_9ACTN</name>
<feature type="compositionally biased region" description="Polar residues" evidence="1">
    <location>
        <begin position="70"/>
        <end position="82"/>
    </location>
</feature>